<evidence type="ECO:0000313" key="2">
    <source>
        <dbReference type="EMBL" id="RAJ76753.1"/>
    </source>
</evidence>
<dbReference type="GO" id="GO:0005886">
    <property type="term" value="C:plasma membrane"/>
    <property type="evidence" value="ECO:0007669"/>
    <property type="project" value="TreeGrafter"/>
</dbReference>
<evidence type="ECO:0000256" key="1">
    <source>
        <dbReference type="SAM" id="Phobius"/>
    </source>
</evidence>
<feature type="transmembrane region" description="Helical" evidence="1">
    <location>
        <begin position="87"/>
        <end position="106"/>
    </location>
</feature>
<keyword evidence="3" id="KW-1185">Reference proteome</keyword>
<dbReference type="AlphaFoldDB" id="A0A327VNT0"/>
<keyword evidence="1" id="KW-1133">Transmembrane helix</keyword>
<accession>A0A327VNT0</accession>
<name>A0A327VNT0_9BACT</name>
<dbReference type="RefSeq" id="WP_111594457.1">
    <property type="nucleotide sequence ID" value="NZ_QLMA01000008.1"/>
</dbReference>
<organism evidence="2 3">
    <name type="scientific">Chitinophaga dinghuensis</name>
    <dbReference type="NCBI Taxonomy" id="1539050"/>
    <lineage>
        <taxon>Bacteria</taxon>
        <taxon>Pseudomonadati</taxon>
        <taxon>Bacteroidota</taxon>
        <taxon>Chitinophagia</taxon>
        <taxon>Chitinophagales</taxon>
        <taxon>Chitinophagaceae</taxon>
        <taxon>Chitinophaga</taxon>
    </lineage>
</organism>
<dbReference type="PANTHER" id="PTHR40106">
    <property type="entry name" value="INNER MEMBRANE PROTEIN RCLC"/>
    <property type="match status" value="1"/>
</dbReference>
<dbReference type="EMBL" id="QLMA01000008">
    <property type="protein sequence ID" value="RAJ76753.1"/>
    <property type="molecule type" value="Genomic_DNA"/>
</dbReference>
<gene>
    <name evidence="2" type="ORF">CLV59_108274</name>
</gene>
<reference evidence="2 3" key="1">
    <citation type="submission" date="2018-06" db="EMBL/GenBank/DDBJ databases">
        <title>Genomic Encyclopedia of Archaeal and Bacterial Type Strains, Phase II (KMG-II): from individual species to whole genera.</title>
        <authorList>
            <person name="Goeker M."/>
        </authorList>
    </citation>
    <scope>NUCLEOTIDE SEQUENCE [LARGE SCALE GENOMIC DNA]</scope>
    <source>
        <strain evidence="2 3">DSM 29821</strain>
    </source>
</reference>
<comment type="caution">
    <text evidence="2">The sequence shown here is derived from an EMBL/GenBank/DDBJ whole genome shotgun (WGS) entry which is preliminary data.</text>
</comment>
<keyword evidence="1" id="KW-0812">Transmembrane</keyword>
<protein>
    <submittedName>
        <fullName evidence="2">Putative membrane protein YkgB</fullName>
    </submittedName>
</protein>
<proteinExistence type="predicted"/>
<feature type="transmembrane region" description="Helical" evidence="1">
    <location>
        <begin position="12"/>
        <end position="29"/>
    </location>
</feature>
<dbReference type="InterPro" id="IPR007339">
    <property type="entry name" value="RclC-like"/>
</dbReference>
<dbReference type="GO" id="GO:1901530">
    <property type="term" value="P:response to hypochlorite"/>
    <property type="evidence" value="ECO:0007669"/>
    <property type="project" value="TreeGrafter"/>
</dbReference>
<dbReference type="PANTHER" id="PTHR40106:SF1">
    <property type="entry name" value="INNER MEMBRANE PROTEIN RCLC"/>
    <property type="match status" value="1"/>
</dbReference>
<sequence length="187" mass="20578">MLKLLANVQEYFIHFLRISIFVILAWIGALKVCHYEADGIVPFVANSPLMSFFYHHPAPEYKQYMNPEGKEVKKNQEWHVSNGTYPFAYGLGAVIVLIGILILSGIWYPKPGLVGGLLTAGMALITLSFFITTPEVYVPDLGGDGPTPHHGFPYLAGPGRMVLKDLIMMAGGLVAASDCARRLLKRS</sequence>
<evidence type="ECO:0000313" key="3">
    <source>
        <dbReference type="Proteomes" id="UP000249819"/>
    </source>
</evidence>
<feature type="transmembrane region" description="Helical" evidence="1">
    <location>
        <begin position="113"/>
        <end position="131"/>
    </location>
</feature>
<dbReference type="OrthoDB" id="1118972at2"/>
<keyword evidence="1" id="KW-0472">Membrane</keyword>
<dbReference type="Pfam" id="PF04224">
    <property type="entry name" value="DUF417"/>
    <property type="match status" value="1"/>
</dbReference>
<dbReference type="Proteomes" id="UP000249819">
    <property type="component" value="Unassembled WGS sequence"/>
</dbReference>